<sequence length="74" mass="7838">MLANQGALAFGVGPLGNEGRALVFGMGPLANEGRALVFVVRPLGNEGGRSYLDETRSQIRLGAHICTEPDQKSR</sequence>
<accession>A0A0A5G3H4</accession>
<proteinExistence type="predicted"/>
<dbReference type="AlphaFoldDB" id="A0A0A5G3H4"/>
<keyword evidence="2" id="KW-1185">Reference proteome</keyword>
<name>A0A0A5G3H4_9BACI</name>
<gene>
    <name evidence="1" type="ORF">N783_14140</name>
</gene>
<reference evidence="1 2" key="1">
    <citation type="submission" date="2013-08" db="EMBL/GenBank/DDBJ databases">
        <authorList>
            <person name="Huang J."/>
            <person name="Wang G."/>
        </authorList>
    </citation>
    <scope>NUCLEOTIDE SEQUENCE [LARGE SCALE GENOMIC DNA]</scope>
    <source>
        <strain evidence="1 2">BH030004</strain>
    </source>
</reference>
<dbReference type="Proteomes" id="UP000030403">
    <property type="component" value="Unassembled WGS sequence"/>
</dbReference>
<organism evidence="1 2">
    <name type="scientific">Pontibacillus marinus BH030004 = DSM 16465</name>
    <dbReference type="NCBI Taxonomy" id="1385511"/>
    <lineage>
        <taxon>Bacteria</taxon>
        <taxon>Bacillati</taxon>
        <taxon>Bacillota</taxon>
        <taxon>Bacilli</taxon>
        <taxon>Bacillales</taxon>
        <taxon>Bacillaceae</taxon>
        <taxon>Pontibacillus</taxon>
    </lineage>
</organism>
<dbReference type="EMBL" id="AVPF01000038">
    <property type="protein sequence ID" value="KGX85630.1"/>
    <property type="molecule type" value="Genomic_DNA"/>
</dbReference>
<evidence type="ECO:0000313" key="2">
    <source>
        <dbReference type="Proteomes" id="UP000030403"/>
    </source>
</evidence>
<comment type="caution">
    <text evidence="1">The sequence shown here is derived from an EMBL/GenBank/DDBJ whole genome shotgun (WGS) entry which is preliminary data.</text>
</comment>
<protein>
    <submittedName>
        <fullName evidence="1">Uncharacterized protein</fullName>
    </submittedName>
</protein>
<evidence type="ECO:0000313" key="1">
    <source>
        <dbReference type="EMBL" id="KGX85630.1"/>
    </source>
</evidence>